<reference evidence="1" key="1">
    <citation type="submission" date="2017-07" db="EMBL/GenBank/DDBJ databases">
        <title>Taro Niue Genome Assembly and Annotation.</title>
        <authorList>
            <person name="Atibalentja N."/>
            <person name="Keating K."/>
            <person name="Fields C.J."/>
        </authorList>
    </citation>
    <scope>NUCLEOTIDE SEQUENCE</scope>
    <source>
        <strain evidence="1">Niue_2</strain>
        <tissue evidence="1">Leaf</tissue>
    </source>
</reference>
<gene>
    <name evidence="1" type="ORF">Taro_054087</name>
</gene>
<organism evidence="1 2">
    <name type="scientific">Colocasia esculenta</name>
    <name type="common">Wild taro</name>
    <name type="synonym">Arum esculentum</name>
    <dbReference type="NCBI Taxonomy" id="4460"/>
    <lineage>
        <taxon>Eukaryota</taxon>
        <taxon>Viridiplantae</taxon>
        <taxon>Streptophyta</taxon>
        <taxon>Embryophyta</taxon>
        <taxon>Tracheophyta</taxon>
        <taxon>Spermatophyta</taxon>
        <taxon>Magnoliopsida</taxon>
        <taxon>Liliopsida</taxon>
        <taxon>Araceae</taxon>
        <taxon>Aroideae</taxon>
        <taxon>Colocasieae</taxon>
        <taxon>Colocasia</taxon>
    </lineage>
</organism>
<dbReference type="EMBL" id="NMUH01010551">
    <property type="protein sequence ID" value="MQM21057.1"/>
    <property type="molecule type" value="Genomic_DNA"/>
</dbReference>
<proteinExistence type="predicted"/>
<name>A0A843XQ53_COLES</name>
<dbReference type="AlphaFoldDB" id="A0A843XQ53"/>
<keyword evidence="2" id="KW-1185">Reference proteome</keyword>
<evidence type="ECO:0000313" key="2">
    <source>
        <dbReference type="Proteomes" id="UP000652761"/>
    </source>
</evidence>
<dbReference type="Proteomes" id="UP000652761">
    <property type="component" value="Unassembled WGS sequence"/>
</dbReference>
<evidence type="ECO:0000313" key="1">
    <source>
        <dbReference type="EMBL" id="MQM21057.1"/>
    </source>
</evidence>
<accession>A0A843XQ53</accession>
<sequence length="33" mass="3741">MTSSHIFSICGVFSRQKNWIPLIILIAFGLHIP</sequence>
<protein>
    <submittedName>
        <fullName evidence="1">Uncharacterized protein</fullName>
    </submittedName>
</protein>
<comment type="caution">
    <text evidence="1">The sequence shown here is derived from an EMBL/GenBank/DDBJ whole genome shotgun (WGS) entry which is preliminary data.</text>
</comment>